<evidence type="ECO:0000256" key="5">
    <source>
        <dbReference type="ARBA" id="ARBA00023008"/>
    </source>
</evidence>
<keyword evidence="5" id="KW-0186">Copper</keyword>
<feature type="compositionally biased region" description="Low complexity" evidence="9">
    <location>
        <begin position="772"/>
        <end position="784"/>
    </location>
</feature>
<feature type="compositionally biased region" description="Basic and acidic residues" evidence="9">
    <location>
        <begin position="1076"/>
        <end position="1152"/>
    </location>
</feature>
<feature type="domain" description="Copper type II ascorbate-dependent monooxygenase N-terminal" evidence="10">
    <location>
        <begin position="152"/>
        <end position="280"/>
    </location>
</feature>
<dbReference type="FunFam" id="2.60.120.230:FF:000001">
    <property type="entry name" value="Monooxygenase, DBH-like 1"/>
    <property type="match status" value="1"/>
</dbReference>
<dbReference type="Pfam" id="PF01082">
    <property type="entry name" value="Cu2_monooxygen"/>
    <property type="match status" value="1"/>
</dbReference>
<dbReference type="InterPro" id="IPR008977">
    <property type="entry name" value="PHM/PNGase_F_dom_sf"/>
</dbReference>
<organism evidence="12 13">
    <name type="scientific">Mycetomoellerius zeteki</name>
    <dbReference type="NCBI Taxonomy" id="64791"/>
    <lineage>
        <taxon>Eukaryota</taxon>
        <taxon>Metazoa</taxon>
        <taxon>Ecdysozoa</taxon>
        <taxon>Arthropoda</taxon>
        <taxon>Hexapoda</taxon>
        <taxon>Insecta</taxon>
        <taxon>Pterygota</taxon>
        <taxon>Neoptera</taxon>
        <taxon>Endopterygota</taxon>
        <taxon>Hymenoptera</taxon>
        <taxon>Apocrita</taxon>
        <taxon>Aculeata</taxon>
        <taxon>Formicoidea</taxon>
        <taxon>Formicidae</taxon>
        <taxon>Myrmicinae</taxon>
        <taxon>Mycetomoellerius</taxon>
    </lineage>
</organism>
<feature type="compositionally biased region" description="Basic and acidic residues" evidence="9">
    <location>
        <begin position="915"/>
        <end position="927"/>
    </location>
</feature>
<evidence type="ECO:0000256" key="8">
    <source>
        <dbReference type="ARBA" id="ARBA00023180"/>
    </source>
</evidence>
<feature type="region of interest" description="Disordered" evidence="9">
    <location>
        <begin position="756"/>
        <end position="817"/>
    </location>
</feature>
<dbReference type="InterPro" id="IPR024548">
    <property type="entry name" value="Cu2_monoox_C"/>
</dbReference>
<feature type="domain" description="Copper type II ascorbate-dependent monooxygenase C-terminal" evidence="11">
    <location>
        <begin position="300"/>
        <end position="453"/>
    </location>
</feature>
<evidence type="ECO:0000256" key="7">
    <source>
        <dbReference type="ARBA" id="ARBA00023157"/>
    </source>
</evidence>
<dbReference type="STRING" id="64791.A0A151WYR9"/>
<dbReference type="InterPro" id="IPR014784">
    <property type="entry name" value="Cu2_ascorb_mOase-like_C"/>
</dbReference>
<accession>A0A151WYR9</accession>
<dbReference type="GO" id="GO:0005507">
    <property type="term" value="F:copper ion binding"/>
    <property type="evidence" value="ECO:0007669"/>
    <property type="project" value="InterPro"/>
</dbReference>
<dbReference type="EMBL" id="KQ982649">
    <property type="protein sequence ID" value="KYQ53019.1"/>
    <property type="molecule type" value="Genomic_DNA"/>
</dbReference>
<dbReference type="GO" id="GO:0006589">
    <property type="term" value="P:octopamine biosynthetic process"/>
    <property type="evidence" value="ECO:0007669"/>
    <property type="project" value="TreeGrafter"/>
</dbReference>
<dbReference type="InterPro" id="IPR036939">
    <property type="entry name" value="Cu2_ascorb_mOase_N_sf"/>
</dbReference>
<protein>
    <submittedName>
        <fullName evidence="12">MOXD1 like protein 1</fullName>
    </submittedName>
</protein>
<keyword evidence="7" id="KW-1015">Disulfide bond</keyword>
<dbReference type="InterPro" id="IPR028460">
    <property type="entry name" value="Tbh/DBH"/>
</dbReference>
<feature type="compositionally biased region" description="Basic and acidic residues" evidence="9">
    <location>
        <begin position="875"/>
        <end position="906"/>
    </location>
</feature>
<keyword evidence="8" id="KW-0325">Glycoprotein</keyword>
<dbReference type="PANTHER" id="PTHR10157">
    <property type="entry name" value="DOPAMINE BETA HYDROXYLASE RELATED"/>
    <property type="match status" value="1"/>
</dbReference>
<dbReference type="GO" id="GO:0042421">
    <property type="term" value="P:norepinephrine biosynthetic process"/>
    <property type="evidence" value="ECO:0007669"/>
    <property type="project" value="TreeGrafter"/>
</dbReference>
<gene>
    <name evidence="12" type="ORF">ALC60_07746</name>
</gene>
<evidence type="ECO:0000256" key="1">
    <source>
        <dbReference type="ARBA" id="ARBA00001973"/>
    </source>
</evidence>
<sequence>MFGSTAWKDLKSQFAANANTWRLPDPIKLSISRPITRERVSGPTGPSFQRDLHGVERNAAPVIDISQDVEVINGTQNGNRTVVTFARKWKTCDHQDHELTGDSIKVLWALHKEDPILNTAVWHGQTRGGKTIRLKTTAAHSPPQEISDIRHWDVKLTRFEVTNTTNTVYWCKIFKPSLNKKHHMIGYTPLIEKGNEDLVHHIILYECTSPMLGKYTRMAGNHCYISAVPKEWNSCLQPILAWARGSKGEWMPEHVGIPVAEQSENSYYMLEVHYNNPMLKNVNDSSGVRLYLTEKLRPQEAGILVTGVAVSPLHLIPPQRKEFATVGYCTSACTQIMFPEDGINIVSVVLHSHLAGRRLGLKHIREGKELPRIVQDNHYDFDYQQSYTLEKEVKVLPGDELAAECVYGTLDRKKPTFGGYAVTQEMCLAFVVYYPKTPLAACYSMTPVKHLFNILAVTNFRGMTMDYLEALFLTNGSELITPSAKQLPSHSKSIDEIDETIIKEAKSALIAMKDHIEESEDDNIFTRLIIEDPIEFRGRTFAEHMMLMQWKDDLLAKPVEYNLYHGEHMTFCRKRDDQLALQPNILNFPNYTALPEMNTCELKSGSSRVSYIHWINLVITIISLIAIQSFRSQHCPFALCSRRSCHVGVWGTMWLPLISGELDRDSPYKMRRTRHVVLPVRSWQYIGFLIVSLACLTLGLVSRDREGHAGSLAGPELTHRAPHEVDACPNLNPFVESLIAEPKKVTKPAINNHQMKVSELRAPMSRKSVLPRSLSLDRSSRSSLQETRERLSRNRDLRTVERLSRSTSRISNDEPINRVQESRFRTIAQSRDARNSFDLATRFSRSRDLSNRATGRRSVEQNLERRLADSANSRLENRRSRSMERREFSEIARQQNRDRSADRRDSLNFQRRTSNYRDRQSLPERRINRQESREILISGRREHRDLTRNRVPNYRSEIRERRSVERRMSIKHRDVDRREDNKNLLKSARFARGDIDRNNNMDRRNRERSLENRRALLDRVANQEHRSRLSVAIRNSRGDLVKSDDRRTLSRSMERSSVNNLNRETLSRRVRSVESNTERSEERRSSFERRSLDRSMERREIAGHQKAENRFGDRKSVDRMSRASSENLRRERIDRSQRAASRRDTRENTAIRENYRMARSRYDVEEIANRERRERFARSSRLIDRNSADRREIARIRDSRDYNHRSRDAATAERRDSTQEQRERTNRLYRSREEQRIVPQRSREVERRVFERRVPERRVLERRIILDSARLDSRRSSERRIDDSLKSREGSRLADHRRSERSLQESRVSRGRIVEKRSILDSRRSSERKIDDNSRRLAERRMAQSVENRPVEFRERESIRHLRQRSARNIEDSSRLSSLRRVIRVPEQNREQRRLSAERTLTRTVNNERLSAKWERNLQDARIERNVEIRAKIVSNSMKDYKFFKYPMAYDLMRQAFIVALCTVYGFSLYNGKKSFLG</sequence>
<dbReference type="Gene3D" id="2.60.120.310">
    <property type="entry name" value="Copper type II, ascorbate-dependent monooxygenase, N-terminal domain"/>
    <property type="match status" value="1"/>
</dbReference>
<dbReference type="InterPro" id="IPR045266">
    <property type="entry name" value="DOH_DOMON"/>
</dbReference>
<keyword evidence="13" id="KW-1185">Reference proteome</keyword>
<dbReference type="PRINTS" id="PR00767">
    <property type="entry name" value="DBMONOXGNASE"/>
</dbReference>
<dbReference type="PANTHER" id="PTHR10157:SF23">
    <property type="entry name" value="MOXD1 HOMOLOG 1"/>
    <property type="match status" value="1"/>
</dbReference>
<reference evidence="12 13" key="1">
    <citation type="submission" date="2015-09" db="EMBL/GenBank/DDBJ databases">
        <title>Trachymyrmex zeteki WGS genome.</title>
        <authorList>
            <person name="Nygaard S."/>
            <person name="Hu H."/>
            <person name="Boomsma J."/>
            <person name="Zhang G."/>
        </authorList>
    </citation>
    <scope>NUCLEOTIDE SEQUENCE [LARGE SCALE GENOMIC DNA]</scope>
    <source>
        <strain evidence="12">Tzet28-1</strain>
        <tissue evidence="12">Whole body</tissue>
    </source>
</reference>
<evidence type="ECO:0000259" key="10">
    <source>
        <dbReference type="Pfam" id="PF01082"/>
    </source>
</evidence>
<dbReference type="InterPro" id="IPR000323">
    <property type="entry name" value="Cu2_ascorb_mOase_N"/>
</dbReference>
<dbReference type="Pfam" id="PF03712">
    <property type="entry name" value="Cu2_monoox_C"/>
    <property type="match status" value="1"/>
</dbReference>
<feature type="compositionally biased region" description="Polar residues" evidence="9">
    <location>
        <begin position="1055"/>
        <end position="1064"/>
    </location>
</feature>
<dbReference type="CDD" id="cd09631">
    <property type="entry name" value="DOMON_DOH"/>
    <property type="match status" value="1"/>
</dbReference>
<feature type="region of interest" description="Disordered" evidence="9">
    <location>
        <begin position="847"/>
        <end position="927"/>
    </location>
</feature>
<comment type="similarity">
    <text evidence="2">Belongs to the copper type II ascorbate-dependent monooxygenase family.</text>
</comment>
<feature type="compositionally biased region" description="Basic and acidic residues" evidence="9">
    <location>
        <begin position="1040"/>
        <end position="1054"/>
    </location>
</feature>
<keyword evidence="6" id="KW-0503">Monooxygenase</keyword>
<dbReference type="GO" id="GO:0042420">
    <property type="term" value="P:dopamine catabolic process"/>
    <property type="evidence" value="ECO:0007669"/>
    <property type="project" value="TreeGrafter"/>
</dbReference>
<feature type="compositionally biased region" description="Basic and acidic residues" evidence="9">
    <location>
        <begin position="857"/>
        <end position="868"/>
    </location>
</feature>
<proteinExistence type="inferred from homology"/>
<feature type="region of interest" description="Disordered" evidence="9">
    <location>
        <begin position="1040"/>
        <end position="1152"/>
    </location>
</feature>
<evidence type="ECO:0000256" key="3">
    <source>
        <dbReference type="ARBA" id="ARBA00022723"/>
    </source>
</evidence>
<dbReference type="Gene3D" id="2.60.120.230">
    <property type="match status" value="1"/>
</dbReference>
<feature type="compositionally biased region" description="Basic and acidic residues" evidence="9">
    <location>
        <begin position="786"/>
        <end position="804"/>
    </location>
</feature>
<feature type="region of interest" description="Disordered" evidence="9">
    <location>
        <begin position="1196"/>
        <end position="1241"/>
    </location>
</feature>
<evidence type="ECO:0000259" key="11">
    <source>
        <dbReference type="Pfam" id="PF03712"/>
    </source>
</evidence>
<dbReference type="SUPFAM" id="SSF49742">
    <property type="entry name" value="PHM/PNGase F"/>
    <property type="match status" value="2"/>
</dbReference>
<evidence type="ECO:0000256" key="9">
    <source>
        <dbReference type="SAM" id="MobiDB-lite"/>
    </source>
</evidence>
<evidence type="ECO:0000256" key="2">
    <source>
        <dbReference type="ARBA" id="ARBA00010676"/>
    </source>
</evidence>
<evidence type="ECO:0000313" key="13">
    <source>
        <dbReference type="Proteomes" id="UP000075809"/>
    </source>
</evidence>
<keyword evidence="4" id="KW-0560">Oxidoreductase</keyword>
<keyword evidence="3" id="KW-0479">Metal-binding</keyword>
<dbReference type="GO" id="GO:0005615">
    <property type="term" value="C:extracellular space"/>
    <property type="evidence" value="ECO:0007669"/>
    <property type="project" value="TreeGrafter"/>
</dbReference>
<name>A0A151WYR9_9HYME</name>
<evidence type="ECO:0000313" key="12">
    <source>
        <dbReference type="EMBL" id="KYQ53019.1"/>
    </source>
</evidence>
<dbReference type="GO" id="GO:0004500">
    <property type="term" value="F:dopamine beta-monooxygenase activity"/>
    <property type="evidence" value="ECO:0007669"/>
    <property type="project" value="InterPro"/>
</dbReference>
<evidence type="ECO:0000256" key="6">
    <source>
        <dbReference type="ARBA" id="ARBA00023033"/>
    </source>
</evidence>
<comment type="cofactor">
    <cofactor evidence="1">
        <name>Cu(2+)</name>
        <dbReference type="ChEBI" id="CHEBI:29036"/>
    </cofactor>
</comment>
<dbReference type="Proteomes" id="UP000075809">
    <property type="component" value="Unassembled WGS sequence"/>
</dbReference>
<evidence type="ECO:0000256" key="4">
    <source>
        <dbReference type="ARBA" id="ARBA00023002"/>
    </source>
</evidence>
<dbReference type="InterPro" id="IPR000945">
    <property type="entry name" value="DBH-like"/>
</dbReference>
<feature type="region of interest" description="Disordered" evidence="9">
    <location>
        <begin position="1276"/>
        <end position="1309"/>
    </location>
</feature>
<dbReference type="FunFam" id="2.60.120.310:FF:000004">
    <property type="entry name" value="DBH-like monooxygenase protein 1"/>
    <property type="match status" value="1"/>
</dbReference>
<dbReference type="GO" id="GO:0030667">
    <property type="term" value="C:secretory granule membrane"/>
    <property type="evidence" value="ECO:0007669"/>
    <property type="project" value="TreeGrafter"/>
</dbReference>